<proteinExistence type="predicted"/>
<protein>
    <recommendedName>
        <fullName evidence="5">DUF4337 domain-containing protein</fullName>
    </recommendedName>
</protein>
<evidence type="ECO:0000256" key="1">
    <source>
        <dbReference type="SAM" id="Coils"/>
    </source>
</evidence>
<evidence type="ECO:0008006" key="5">
    <source>
        <dbReference type="Google" id="ProtNLM"/>
    </source>
</evidence>
<dbReference type="InterPro" id="IPR025570">
    <property type="entry name" value="DUF4337"/>
</dbReference>
<evidence type="ECO:0000313" key="4">
    <source>
        <dbReference type="Proteomes" id="UP000255234"/>
    </source>
</evidence>
<feature type="coiled-coil region" evidence="1">
    <location>
        <begin position="110"/>
        <end position="144"/>
    </location>
</feature>
<dbReference type="RefSeq" id="WP_018999464.1">
    <property type="nucleotide sequence ID" value="NZ_UGPP01000001.1"/>
</dbReference>
<keyword evidence="1" id="KW-0175">Coiled coil</keyword>
<keyword evidence="2" id="KW-1133">Transmembrane helix</keyword>
<dbReference type="AlphaFoldDB" id="A0A378NTF6"/>
<keyword evidence="2" id="KW-0812">Transmembrane</keyword>
<evidence type="ECO:0000313" key="3">
    <source>
        <dbReference type="EMBL" id="STY70949.1"/>
    </source>
</evidence>
<keyword evidence="2" id="KW-0472">Membrane</keyword>
<feature type="transmembrane region" description="Helical" evidence="2">
    <location>
        <begin position="154"/>
        <end position="173"/>
    </location>
</feature>
<reference evidence="3 4" key="1">
    <citation type="submission" date="2018-06" db="EMBL/GenBank/DDBJ databases">
        <authorList>
            <consortium name="Pathogen Informatics"/>
            <person name="Doyle S."/>
        </authorList>
    </citation>
    <scope>NUCLEOTIDE SEQUENCE [LARGE SCALE GENOMIC DNA]</scope>
    <source>
        <strain evidence="3 4">NCTC10571</strain>
    </source>
</reference>
<gene>
    <name evidence="3" type="ORF">NCTC10571_01099</name>
</gene>
<feature type="transmembrane region" description="Helical" evidence="2">
    <location>
        <begin position="179"/>
        <end position="200"/>
    </location>
</feature>
<evidence type="ECO:0000256" key="2">
    <source>
        <dbReference type="SAM" id="Phobius"/>
    </source>
</evidence>
<dbReference type="Proteomes" id="UP000255234">
    <property type="component" value="Unassembled WGS sequence"/>
</dbReference>
<sequence>MDPDRKQQTNLNDEDDNFIAEYKQEVIHKPWSKTLKLLVAITTLILAVVGTLASFKAASLGNQVVTTQNEAFNHWSNYQAKTIKKTTLETELYTIEIELAKLKDTDNALKTELLAKKAIYEQEIAQYKQEEITLTAKAQEAEQRHLLTKEISTNFGNALIFLQIGILLSSLTTLSKIKYYWYIGSISGIIGFSIFITSYYRNLTM</sequence>
<name>A0A378NTF6_9FIRM</name>
<feature type="transmembrane region" description="Helical" evidence="2">
    <location>
        <begin position="37"/>
        <end position="55"/>
    </location>
</feature>
<organism evidence="3 4">
    <name type="scientific">Megamonas hypermegale</name>
    <dbReference type="NCBI Taxonomy" id="158847"/>
    <lineage>
        <taxon>Bacteria</taxon>
        <taxon>Bacillati</taxon>
        <taxon>Bacillota</taxon>
        <taxon>Negativicutes</taxon>
        <taxon>Selenomonadales</taxon>
        <taxon>Selenomonadaceae</taxon>
        <taxon>Megamonas</taxon>
    </lineage>
</organism>
<dbReference type="Pfam" id="PF14235">
    <property type="entry name" value="DUF4337"/>
    <property type="match status" value="1"/>
</dbReference>
<dbReference type="EMBL" id="UGPP01000001">
    <property type="protein sequence ID" value="STY70949.1"/>
    <property type="molecule type" value="Genomic_DNA"/>
</dbReference>
<accession>A0A378NTF6</accession>